<dbReference type="AlphaFoldDB" id="A0A382M723"/>
<protein>
    <recommendedName>
        <fullName evidence="2">AB hydrolase-1 domain-containing protein</fullName>
    </recommendedName>
</protein>
<dbReference type="Gene3D" id="3.40.50.1820">
    <property type="entry name" value="alpha/beta hydrolase"/>
    <property type="match status" value="1"/>
</dbReference>
<dbReference type="EMBL" id="UINC01091590">
    <property type="protein sequence ID" value="SVC44480.1"/>
    <property type="molecule type" value="Genomic_DNA"/>
</dbReference>
<feature type="non-terminal residue" evidence="1">
    <location>
        <position position="41"/>
    </location>
</feature>
<name>A0A382M723_9ZZZZ</name>
<evidence type="ECO:0008006" key="2">
    <source>
        <dbReference type="Google" id="ProtNLM"/>
    </source>
</evidence>
<dbReference type="InterPro" id="IPR029058">
    <property type="entry name" value="AB_hydrolase_fold"/>
</dbReference>
<reference evidence="1" key="1">
    <citation type="submission" date="2018-05" db="EMBL/GenBank/DDBJ databases">
        <authorList>
            <person name="Lanie J.A."/>
            <person name="Ng W.-L."/>
            <person name="Kazmierczak K.M."/>
            <person name="Andrzejewski T.M."/>
            <person name="Davidsen T.M."/>
            <person name="Wayne K.J."/>
            <person name="Tettelin H."/>
            <person name="Glass J.I."/>
            <person name="Rusch D."/>
            <person name="Podicherti R."/>
            <person name="Tsui H.-C.T."/>
            <person name="Winkler M.E."/>
        </authorList>
    </citation>
    <scope>NUCLEOTIDE SEQUENCE</scope>
</reference>
<organism evidence="1">
    <name type="scientific">marine metagenome</name>
    <dbReference type="NCBI Taxonomy" id="408172"/>
    <lineage>
        <taxon>unclassified sequences</taxon>
        <taxon>metagenomes</taxon>
        <taxon>ecological metagenomes</taxon>
    </lineage>
</organism>
<gene>
    <name evidence="1" type="ORF">METZ01_LOCUS297334</name>
</gene>
<evidence type="ECO:0000313" key="1">
    <source>
        <dbReference type="EMBL" id="SVC44480.1"/>
    </source>
</evidence>
<dbReference type="SUPFAM" id="SSF53474">
    <property type="entry name" value="alpha/beta-Hydrolases"/>
    <property type="match status" value="1"/>
</dbReference>
<accession>A0A382M723</accession>
<proteinExistence type="predicted"/>
<sequence>MVETYGELNSNKDNAVLVCHAFSGNHHAVGEEKEGQKPGWW</sequence>